<organism evidence="4">
    <name type="scientific">Singulisphaera sp. Ch08</name>
    <dbReference type="NCBI Taxonomy" id="3120278"/>
    <lineage>
        <taxon>Bacteria</taxon>
        <taxon>Pseudomonadati</taxon>
        <taxon>Planctomycetota</taxon>
        <taxon>Planctomycetia</taxon>
        <taxon>Isosphaerales</taxon>
        <taxon>Isosphaeraceae</taxon>
        <taxon>Singulisphaera</taxon>
    </lineage>
</organism>
<dbReference type="Pfam" id="PF02985">
    <property type="entry name" value="HEAT"/>
    <property type="match status" value="1"/>
</dbReference>
<evidence type="ECO:0000313" key="4">
    <source>
        <dbReference type="EMBL" id="XBH03102.1"/>
    </source>
</evidence>
<proteinExistence type="predicted"/>
<protein>
    <submittedName>
        <fullName evidence="4">HEAT repeat domain-containing protein</fullName>
    </submittedName>
</protein>
<reference evidence="4" key="1">
    <citation type="submission" date="2024-05" db="EMBL/GenBank/DDBJ databases">
        <title>Planctomycetes of the genus Singulisphaera possess chitinolytic capabilities.</title>
        <authorList>
            <person name="Ivanova A."/>
        </authorList>
    </citation>
    <scope>NUCLEOTIDE SEQUENCE</scope>
    <source>
        <strain evidence="4">Ch08T</strain>
    </source>
</reference>
<dbReference type="InterPro" id="IPR021133">
    <property type="entry name" value="HEAT_type_2"/>
</dbReference>
<keyword evidence="1" id="KW-0677">Repeat</keyword>
<dbReference type="EMBL" id="CP155447">
    <property type="protein sequence ID" value="XBH03102.1"/>
    <property type="molecule type" value="Genomic_DNA"/>
</dbReference>
<dbReference type="PROSITE" id="PS50077">
    <property type="entry name" value="HEAT_REPEAT"/>
    <property type="match status" value="1"/>
</dbReference>
<dbReference type="RefSeq" id="WP_406695840.1">
    <property type="nucleotide sequence ID" value="NZ_CP155447.1"/>
</dbReference>
<sequence length="1398" mass="148134">MFRRARHSFPGCLGLIMVLVLLTPIEAVEDSSQADRRVTEALALWEGGDTRARHEALHRLKRLGPRAAPAVPVLISGLAAREPRIRKESAQVLSRIGPAASRAVHALVAALNDPDGDVRTEAARALMTTKPDSRVVLPALVASLHAGPDRGFPMARYVFGSLGEVAVPVLIDLLKQDNAKVRRAAVAGLSEIGPGAKAAVPFLVEELRVPDRNSREAVVHALAGIGPEAVEPLARALRDRDPRVRGGASLALEMLGEKANASIPALIAALSDPEPPDDLKPPRSKPGFADWSREGEPRPSGYYAALRATGPAAVPALLARLDDPDRQNQVRALRALGFAGHTAKTAVPRLIALLSDPELRLDAVSALGGIGQEARAAIPTLVTGLKDPDADFRARTAESLGRIGWERQAGQYSSRTVARGAVAPLAAALKDPAPKVRAAAARALADIGDEAAIALPELVAQLRDPVADVRLAVLRAFPRLRQSHRPAVETVLGLLNDVDSRVRTATAALIDDDDLGNDVVIARLIAALRDPDAGTRAEAAYKLARTNGREGIALEKNRVFYGYGTSEALARSPTAGGALRTALADPDPRVRTAVAYALPVLKREAIHSIPLLSARLKDPDRYVRIAAAVALGKFGPDASSAVPALLDALNDDDGTHVNDFSVSSKAAKALRAIGPDSSARLIDRLFDLLGKPDERVRARAGAALQEIGSELNPRLVRTLTDPKTPRLIKVEVLRVLAEEHGLGPMDFKEPNPLGPELREAILTLRALLHDDEDEVRSAARRLLALDDVTGETAARFLLDTAREEDPDEWEFFDQAAEALESPVVGVLVEGLKDPDDEVRTVAAHALASLAEKLPDGDDEPAGENATPEEVEVHQQDLRRRSQAVDALVAALKDSDTQVRWAAAWALYVLGSDRAIPALIEMAKDKTTRVRTGARIRITPVLGGGNGNRCESSANGEFVRVGAIQALGGFGALAAPAVPALTDALRDDDPLTRWFAAAVLAEIGPMAKGAVPELIALLRSKDELPPAPSPVGFRMMRGKHDRLAVMAAEALGKIGPDARAAVVSLTEALVDPDEVLRCVAAEALGGIGADAEAAVPSLIRALHDPQCLVGDKAAMALGQVGVAAVPALIEVLHGHDPDARRRAMTALGGIGPKAAPALTDLVRAVADPDEEIRTVAAEALGEIGIGPEAVAAIPGLIAAGKDPDRIVRKNATEALGKIRPRDDRVIPALITTLRDRDSDVRAASGDALTLIGEPAFPGLWDLLRDDDDEDARDRAAWTLSRIANPVYKHDDHETDEQAAIRVKVPREALLAGLKDPDERVRAGASRALGYMGKEIVPALVVALGDSSRLIRLHATRAFGFIGSEARSALGPLRERLGDTDSEVRRAAEAAINAILKSDP</sequence>
<accession>A0AAU7CD79</accession>
<evidence type="ECO:0000256" key="1">
    <source>
        <dbReference type="ARBA" id="ARBA00022737"/>
    </source>
</evidence>
<dbReference type="InterPro" id="IPR016024">
    <property type="entry name" value="ARM-type_fold"/>
</dbReference>
<dbReference type="SUPFAM" id="SSF48371">
    <property type="entry name" value="ARM repeat"/>
    <property type="match status" value="3"/>
</dbReference>
<dbReference type="InterPro" id="IPR004155">
    <property type="entry name" value="PBS_lyase_HEAT"/>
</dbReference>
<dbReference type="Pfam" id="PF13646">
    <property type="entry name" value="HEAT_2"/>
    <property type="match status" value="9"/>
</dbReference>
<comment type="function">
    <text evidence="2">Catalyzes the hydroxylation of the N(6)-(4-aminobutyl)-L-lysine intermediate produced by deoxyhypusine synthase/DHPS on a critical lysine of the eukaryotic translation initiation factor 5A/eIF-5A. This is the second step of the post-translational modification of that lysine into an unusual amino acid residue named hypusine. Hypusination is unique to mature eIF-5A factor and is essential for its function.</text>
</comment>
<dbReference type="SMART" id="SM00185">
    <property type="entry name" value="ARM"/>
    <property type="match status" value="8"/>
</dbReference>
<dbReference type="Pfam" id="PF03130">
    <property type="entry name" value="HEAT_PBS"/>
    <property type="match status" value="1"/>
</dbReference>
<feature type="region of interest" description="Disordered" evidence="3">
    <location>
        <begin position="850"/>
        <end position="874"/>
    </location>
</feature>
<feature type="region of interest" description="Disordered" evidence="3">
    <location>
        <begin position="270"/>
        <end position="296"/>
    </location>
</feature>
<gene>
    <name evidence="4" type="ORF">V5E97_33070</name>
</gene>
<dbReference type="Gene3D" id="1.25.10.10">
    <property type="entry name" value="Leucine-rich Repeat Variant"/>
    <property type="match status" value="14"/>
</dbReference>
<evidence type="ECO:0000256" key="2">
    <source>
        <dbReference type="ARBA" id="ARBA00045876"/>
    </source>
</evidence>
<dbReference type="InterPro" id="IPR000357">
    <property type="entry name" value="HEAT"/>
</dbReference>
<dbReference type="SMART" id="SM00567">
    <property type="entry name" value="EZ_HEAT"/>
    <property type="match status" value="26"/>
</dbReference>
<dbReference type="PANTHER" id="PTHR12697:SF5">
    <property type="entry name" value="DEOXYHYPUSINE HYDROXYLASE"/>
    <property type="match status" value="1"/>
</dbReference>
<dbReference type="InterPro" id="IPR011989">
    <property type="entry name" value="ARM-like"/>
</dbReference>
<dbReference type="PANTHER" id="PTHR12697">
    <property type="entry name" value="PBS LYASE HEAT-LIKE PROTEIN"/>
    <property type="match status" value="1"/>
</dbReference>
<feature type="compositionally biased region" description="Acidic residues" evidence="3">
    <location>
        <begin position="856"/>
        <end position="869"/>
    </location>
</feature>
<dbReference type="GO" id="GO:0016491">
    <property type="term" value="F:oxidoreductase activity"/>
    <property type="evidence" value="ECO:0007669"/>
    <property type="project" value="TreeGrafter"/>
</dbReference>
<dbReference type="InterPro" id="IPR000225">
    <property type="entry name" value="Armadillo"/>
</dbReference>
<evidence type="ECO:0000256" key="3">
    <source>
        <dbReference type="SAM" id="MobiDB-lite"/>
    </source>
</evidence>
<name>A0AAU7CD79_9BACT</name>